<dbReference type="VEuPathDB" id="VectorBase:CSON013242"/>
<keyword evidence="9 10" id="KW-0275">Fatty acid biosynthesis</keyword>
<name>A0A336LM25_CULSO</name>
<gene>
    <name evidence="11" type="primary">CSON013242</name>
</gene>
<evidence type="ECO:0000256" key="2">
    <source>
        <dbReference type="ARBA" id="ARBA00022516"/>
    </source>
</evidence>
<dbReference type="GO" id="GO:0030148">
    <property type="term" value="P:sphingolipid biosynthetic process"/>
    <property type="evidence" value="ECO:0007669"/>
    <property type="project" value="TreeGrafter"/>
</dbReference>
<keyword evidence="4 10" id="KW-0812">Transmembrane</keyword>
<reference evidence="11" key="1">
    <citation type="submission" date="2018-07" db="EMBL/GenBank/DDBJ databases">
        <authorList>
            <person name="Quirk P.G."/>
            <person name="Krulwich T.A."/>
        </authorList>
    </citation>
    <scope>NUCLEOTIDE SEQUENCE</scope>
</reference>
<evidence type="ECO:0000256" key="10">
    <source>
        <dbReference type="RuleBase" id="RU361115"/>
    </source>
</evidence>
<comment type="caution">
    <text evidence="10">Lacks conserved residue(s) required for the propagation of feature annotation.</text>
</comment>
<keyword evidence="6 10" id="KW-1133">Transmembrane helix</keyword>
<dbReference type="InterPro" id="IPR002076">
    <property type="entry name" value="ELO_fam"/>
</dbReference>
<evidence type="ECO:0000256" key="9">
    <source>
        <dbReference type="ARBA" id="ARBA00023160"/>
    </source>
</evidence>
<sequence>MENVTFTDFSVATDFVREAMDEYYSTKNWTGLLERYWLLIEEQIGDPRSKGLPMMDNPIPTISLVLAYLAWVLVLGPMYMRDRKPVNLKNTLIAYNAGQVLLSGYMFNEHLMSGWARGYSYTCQPVDYSDSPLSRRMLNLCYVYYFSKLSEFADTIFFVLRKKKSQITWLHLYHHSLTPLEAWILVKFIPGGNATFPNILNNFVHVLMYFYYMLSAMGPQYQKYLWWKKYMTELQIAQFILCIIHCIRALSVECDFPRFLTGLLLLNASIFFVLFMNFYIQNYKKQQAINVQKKLLELESSKAAEQLKATASLIAKKIN</sequence>
<evidence type="ECO:0000256" key="6">
    <source>
        <dbReference type="ARBA" id="ARBA00022989"/>
    </source>
</evidence>
<organism evidence="11">
    <name type="scientific">Culicoides sonorensis</name>
    <name type="common">Biting midge</name>
    <dbReference type="NCBI Taxonomy" id="179676"/>
    <lineage>
        <taxon>Eukaryota</taxon>
        <taxon>Metazoa</taxon>
        <taxon>Ecdysozoa</taxon>
        <taxon>Arthropoda</taxon>
        <taxon>Hexapoda</taxon>
        <taxon>Insecta</taxon>
        <taxon>Pterygota</taxon>
        <taxon>Neoptera</taxon>
        <taxon>Endopterygota</taxon>
        <taxon>Diptera</taxon>
        <taxon>Nematocera</taxon>
        <taxon>Chironomoidea</taxon>
        <taxon>Ceratopogonidae</taxon>
        <taxon>Ceratopogoninae</taxon>
        <taxon>Culicoides</taxon>
        <taxon>Monoculicoides</taxon>
    </lineage>
</organism>
<feature type="transmembrane region" description="Helical" evidence="10">
    <location>
        <begin position="59"/>
        <end position="80"/>
    </location>
</feature>
<keyword evidence="8 10" id="KW-0472">Membrane</keyword>
<evidence type="ECO:0000256" key="4">
    <source>
        <dbReference type="ARBA" id="ARBA00022692"/>
    </source>
</evidence>
<evidence type="ECO:0000313" key="11">
    <source>
        <dbReference type="EMBL" id="SSX19294.1"/>
    </source>
</evidence>
<accession>A0A336LM25</accession>
<keyword evidence="5 10" id="KW-0276">Fatty acid metabolism</keyword>
<evidence type="ECO:0000256" key="3">
    <source>
        <dbReference type="ARBA" id="ARBA00022679"/>
    </source>
</evidence>
<comment type="similarity">
    <text evidence="10">Belongs to the ELO family.</text>
</comment>
<keyword evidence="2 10" id="KW-0444">Lipid biosynthesis</keyword>
<dbReference type="Pfam" id="PF01151">
    <property type="entry name" value="ELO"/>
    <property type="match status" value="1"/>
</dbReference>
<keyword evidence="3 10" id="KW-0808">Transferase</keyword>
<keyword evidence="7 10" id="KW-0443">Lipid metabolism</keyword>
<dbReference type="GO" id="GO:0019367">
    <property type="term" value="P:fatty acid elongation, saturated fatty acid"/>
    <property type="evidence" value="ECO:0007669"/>
    <property type="project" value="TreeGrafter"/>
</dbReference>
<dbReference type="OMA" id="SRFEMVV"/>
<dbReference type="PANTHER" id="PTHR11157">
    <property type="entry name" value="FATTY ACID ACYL TRANSFERASE-RELATED"/>
    <property type="match status" value="1"/>
</dbReference>
<protein>
    <recommendedName>
        <fullName evidence="10">Elongation of very long chain fatty acids protein</fullName>
        <ecNumber evidence="10">2.3.1.199</ecNumber>
    </recommendedName>
    <alternativeName>
        <fullName evidence="10">Very-long-chain 3-oxoacyl-CoA synthase</fullName>
    </alternativeName>
</protein>
<evidence type="ECO:0000256" key="1">
    <source>
        <dbReference type="ARBA" id="ARBA00004141"/>
    </source>
</evidence>
<dbReference type="GO" id="GO:0042761">
    <property type="term" value="P:very long-chain fatty acid biosynthetic process"/>
    <property type="evidence" value="ECO:0007669"/>
    <property type="project" value="TreeGrafter"/>
</dbReference>
<feature type="transmembrane region" description="Helical" evidence="10">
    <location>
        <begin position="195"/>
        <end position="214"/>
    </location>
</feature>
<dbReference type="GO" id="GO:0005789">
    <property type="term" value="C:endoplasmic reticulum membrane"/>
    <property type="evidence" value="ECO:0007669"/>
    <property type="project" value="TreeGrafter"/>
</dbReference>
<dbReference type="PANTHER" id="PTHR11157:SF22">
    <property type="entry name" value="ELONGATION OF VERY LONG CHAIN FATTY ACIDS PROTEIN"/>
    <property type="match status" value="1"/>
</dbReference>
<dbReference type="EC" id="2.3.1.199" evidence="10"/>
<evidence type="ECO:0000256" key="7">
    <source>
        <dbReference type="ARBA" id="ARBA00023098"/>
    </source>
</evidence>
<proteinExistence type="inferred from homology"/>
<dbReference type="GO" id="GO:0034625">
    <property type="term" value="P:fatty acid elongation, monounsaturated fatty acid"/>
    <property type="evidence" value="ECO:0007669"/>
    <property type="project" value="TreeGrafter"/>
</dbReference>
<dbReference type="GO" id="GO:0034626">
    <property type="term" value="P:fatty acid elongation, polyunsaturated fatty acid"/>
    <property type="evidence" value="ECO:0007669"/>
    <property type="project" value="TreeGrafter"/>
</dbReference>
<comment type="catalytic activity">
    <reaction evidence="10">
        <text>a very-long-chain acyl-CoA + malonyl-CoA + H(+) = a very-long-chain 3-oxoacyl-CoA + CO2 + CoA</text>
        <dbReference type="Rhea" id="RHEA:32727"/>
        <dbReference type="ChEBI" id="CHEBI:15378"/>
        <dbReference type="ChEBI" id="CHEBI:16526"/>
        <dbReference type="ChEBI" id="CHEBI:57287"/>
        <dbReference type="ChEBI" id="CHEBI:57384"/>
        <dbReference type="ChEBI" id="CHEBI:90725"/>
        <dbReference type="ChEBI" id="CHEBI:90736"/>
        <dbReference type="EC" id="2.3.1.199"/>
    </reaction>
</comment>
<evidence type="ECO:0000256" key="5">
    <source>
        <dbReference type="ARBA" id="ARBA00022832"/>
    </source>
</evidence>
<evidence type="ECO:0000256" key="8">
    <source>
        <dbReference type="ARBA" id="ARBA00023136"/>
    </source>
</evidence>
<feature type="transmembrane region" description="Helical" evidence="10">
    <location>
        <begin position="258"/>
        <end position="280"/>
    </location>
</feature>
<dbReference type="AlphaFoldDB" id="A0A336LM25"/>
<dbReference type="EMBL" id="UFQT01000065">
    <property type="protein sequence ID" value="SSX19294.1"/>
    <property type="molecule type" value="Genomic_DNA"/>
</dbReference>
<dbReference type="GO" id="GO:0009922">
    <property type="term" value="F:fatty acid elongase activity"/>
    <property type="evidence" value="ECO:0007669"/>
    <property type="project" value="UniProtKB-EC"/>
</dbReference>
<comment type="subcellular location">
    <subcellularLocation>
        <location evidence="1">Membrane</location>
        <topology evidence="1">Multi-pass membrane protein</topology>
    </subcellularLocation>
</comment>